<organism evidence="2 3">
    <name type="scientific">Cuscuta campestris</name>
    <dbReference type="NCBI Taxonomy" id="132261"/>
    <lineage>
        <taxon>Eukaryota</taxon>
        <taxon>Viridiplantae</taxon>
        <taxon>Streptophyta</taxon>
        <taxon>Embryophyta</taxon>
        <taxon>Tracheophyta</taxon>
        <taxon>Spermatophyta</taxon>
        <taxon>Magnoliopsida</taxon>
        <taxon>eudicotyledons</taxon>
        <taxon>Gunneridae</taxon>
        <taxon>Pentapetalae</taxon>
        <taxon>asterids</taxon>
        <taxon>lamiids</taxon>
        <taxon>Solanales</taxon>
        <taxon>Convolvulaceae</taxon>
        <taxon>Cuscuteae</taxon>
        <taxon>Cuscuta</taxon>
        <taxon>Cuscuta subgen. Grammica</taxon>
        <taxon>Cuscuta sect. Cleistogrammica</taxon>
    </lineage>
</organism>
<evidence type="ECO:0000313" key="2">
    <source>
        <dbReference type="EMBL" id="VFQ85059.1"/>
    </source>
</evidence>
<keyword evidence="3" id="KW-1185">Reference proteome</keyword>
<gene>
    <name evidence="2" type="ORF">CCAM_LOCUS26835</name>
</gene>
<dbReference type="PANTHER" id="PTHR33067:SF9">
    <property type="entry name" value="RNA-DIRECTED DNA POLYMERASE"/>
    <property type="match status" value="1"/>
</dbReference>
<dbReference type="OrthoDB" id="1750494at2759"/>
<proteinExistence type="predicted"/>
<dbReference type="AlphaFoldDB" id="A0A484M924"/>
<evidence type="ECO:0000313" key="3">
    <source>
        <dbReference type="Proteomes" id="UP000595140"/>
    </source>
</evidence>
<accession>A0A484M924</accession>
<feature type="compositionally biased region" description="Polar residues" evidence="1">
    <location>
        <begin position="106"/>
        <end position="119"/>
    </location>
</feature>
<evidence type="ECO:0000256" key="1">
    <source>
        <dbReference type="SAM" id="MobiDB-lite"/>
    </source>
</evidence>
<name>A0A484M924_9ASTE</name>
<feature type="region of interest" description="Disordered" evidence="1">
    <location>
        <begin position="81"/>
        <end position="119"/>
    </location>
</feature>
<dbReference type="PANTHER" id="PTHR33067">
    <property type="entry name" value="RNA-DIRECTED DNA POLYMERASE-RELATED"/>
    <property type="match status" value="1"/>
</dbReference>
<dbReference type="Proteomes" id="UP000595140">
    <property type="component" value="Unassembled WGS sequence"/>
</dbReference>
<feature type="region of interest" description="Disordered" evidence="1">
    <location>
        <begin position="36"/>
        <end position="57"/>
    </location>
</feature>
<dbReference type="EMBL" id="OOIL02002819">
    <property type="protein sequence ID" value="VFQ85059.1"/>
    <property type="molecule type" value="Genomic_DNA"/>
</dbReference>
<reference evidence="2 3" key="1">
    <citation type="submission" date="2018-04" db="EMBL/GenBank/DDBJ databases">
        <authorList>
            <person name="Vogel A."/>
        </authorList>
    </citation>
    <scope>NUCLEOTIDE SEQUENCE [LARGE SCALE GENOMIC DNA]</scope>
</reference>
<sequence>MEKMMMEYMQKMNNLVDDLKERDKTCDNQLQQVFKQLGDREQGNLPATTEPNPREQLWDVTLRSSKELQGREVEADVEEIPVDNSVEATHEKKTRSAPQETKKEGTCSSQSQPARQTQQNTILFPTRVKKRKDEKAFQKFLDVIGQVEVKMPLVDVLTEMPKYGKFLKDLVTKKKDWEEFSVVSLNAECSAMLLEEMPRKRKDPGCFIIPCSINNNVRLSALH</sequence>
<protein>
    <submittedName>
        <fullName evidence="2">Uncharacterized protein</fullName>
    </submittedName>
</protein>